<proteinExistence type="inferred from homology"/>
<keyword evidence="4" id="KW-0598">Phosphotransferase system</keyword>
<evidence type="ECO:0000256" key="4">
    <source>
        <dbReference type="ARBA" id="ARBA00022683"/>
    </source>
</evidence>
<evidence type="ECO:0000313" key="7">
    <source>
        <dbReference type="Proteomes" id="UP001596492"/>
    </source>
</evidence>
<evidence type="ECO:0000259" key="5">
    <source>
        <dbReference type="PROSITE" id="PS51350"/>
    </source>
</evidence>
<reference evidence="7" key="1">
    <citation type="journal article" date="2019" name="Int. J. Syst. Evol. Microbiol.">
        <title>The Global Catalogue of Microorganisms (GCM) 10K type strain sequencing project: providing services to taxonomists for standard genome sequencing and annotation.</title>
        <authorList>
            <consortium name="The Broad Institute Genomics Platform"/>
            <consortium name="The Broad Institute Genome Sequencing Center for Infectious Disease"/>
            <person name="Wu L."/>
            <person name="Ma J."/>
        </authorList>
    </citation>
    <scope>NUCLEOTIDE SEQUENCE [LARGE SCALE GENOMIC DNA]</scope>
    <source>
        <strain evidence="7">CCUG 51308</strain>
    </source>
</reference>
<dbReference type="PANTHER" id="PTHR33705:SF2">
    <property type="entry name" value="PHOSPHOCARRIER PROTEIN NPR"/>
    <property type="match status" value="1"/>
</dbReference>
<organism evidence="6 7">
    <name type="scientific">Hirschia litorea</name>
    <dbReference type="NCBI Taxonomy" id="1199156"/>
    <lineage>
        <taxon>Bacteria</taxon>
        <taxon>Pseudomonadati</taxon>
        <taxon>Pseudomonadota</taxon>
        <taxon>Alphaproteobacteria</taxon>
        <taxon>Hyphomonadales</taxon>
        <taxon>Hyphomonadaceae</taxon>
        <taxon>Hirschia</taxon>
    </lineage>
</organism>
<dbReference type="InterPro" id="IPR035895">
    <property type="entry name" value="HPr-like_sf"/>
</dbReference>
<protein>
    <submittedName>
        <fullName evidence="6">HPr family phosphocarrier protein</fullName>
    </submittedName>
</protein>
<dbReference type="InterPro" id="IPR000032">
    <property type="entry name" value="HPr-like"/>
</dbReference>
<sequence length="92" mass="9893">MTETLTKSVTICNKKGLHARASAALAKEALKHKAQIKVTHEGEEASGIAVMDLLMLTAYKGCVVEVHSKGEDAEIALDAIVELIENRFGESE</sequence>
<evidence type="ECO:0000256" key="2">
    <source>
        <dbReference type="ARBA" id="ARBA00010736"/>
    </source>
</evidence>
<evidence type="ECO:0000256" key="1">
    <source>
        <dbReference type="ARBA" id="ARBA00004496"/>
    </source>
</evidence>
<dbReference type="PANTHER" id="PTHR33705">
    <property type="entry name" value="PHOSPHOCARRIER PROTEIN HPR"/>
    <property type="match status" value="1"/>
</dbReference>
<comment type="subcellular location">
    <subcellularLocation>
        <location evidence="1">Cytoplasm</location>
    </subcellularLocation>
</comment>
<dbReference type="InterPro" id="IPR050399">
    <property type="entry name" value="HPr"/>
</dbReference>
<feature type="domain" description="HPr" evidence="5">
    <location>
        <begin position="4"/>
        <end position="91"/>
    </location>
</feature>
<dbReference type="NCBIfam" id="TIGR01003">
    <property type="entry name" value="PTS_HPr_family"/>
    <property type="match status" value="1"/>
</dbReference>
<keyword evidence="3" id="KW-0963">Cytoplasm</keyword>
<evidence type="ECO:0000313" key="6">
    <source>
        <dbReference type="EMBL" id="MFC7292113.1"/>
    </source>
</evidence>
<dbReference type="PROSITE" id="PS51350">
    <property type="entry name" value="PTS_HPR_DOM"/>
    <property type="match status" value="1"/>
</dbReference>
<accession>A0ABW2IMC5</accession>
<name>A0ABW2IMC5_9PROT</name>
<comment type="similarity">
    <text evidence="2">Belongs to the HPr family.</text>
</comment>
<dbReference type="PRINTS" id="PR00107">
    <property type="entry name" value="PHOSPHOCPHPR"/>
</dbReference>
<dbReference type="InterPro" id="IPR001020">
    <property type="entry name" value="PTS_HPr_His_P_site"/>
</dbReference>
<dbReference type="RefSeq" id="WP_382167353.1">
    <property type="nucleotide sequence ID" value="NZ_JBHTBR010000005.1"/>
</dbReference>
<dbReference type="EMBL" id="JBHTBR010000005">
    <property type="protein sequence ID" value="MFC7292113.1"/>
    <property type="molecule type" value="Genomic_DNA"/>
</dbReference>
<dbReference type="Pfam" id="PF00381">
    <property type="entry name" value="PTS-HPr"/>
    <property type="match status" value="1"/>
</dbReference>
<gene>
    <name evidence="6" type="ORF">ACFQS8_10840</name>
</gene>
<dbReference type="PROSITE" id="PS00369">
    <property type="entry name" value="PTS_HPR_HIS"/>
    <property type="match status" value="1"/>
</dbReference>
<dbReference type="Gene3D" id="3.30.1340.10">
    <property type="entry name" value="HPr-like"/>
    <property type="match status" value="1"/>
</dbReference>
<evidence type="ECO:0000256" key="3">
    <source>
        <dbReference type="ARBA" id="ARBA00022490"/>
    </source>
</evidence>
<keyword evidence="7" id="KW-1185">Reference proteome</keyword>
<comment type="caution">
    <text evidence="6">The sequence shown here is derived from an EMBL/GenBank/DDBJ whole genome shotgun (WGS) entry which is preliminary data.</text>
</comment>
<dbReference type="SUPFAM" id="SSF55594">
    <property type="entry name" value="HPr-like"/>
    <property type="match status" value="1"/>
</dbReference>
<dbReference type="Proteomes" id="UP001596492">
    <property type="component" value="Unassembled WGS sequence"/>
</dbReference>